<reference evidence="2 3" key="1">
    <citation type="journal article" date="2011" name="PLoS Pathog.">
        <title>Dynamic evolution of pathogenicity revealed by sequencing and comparative genomics of 19 Pseudomonas syringae isolates.</title>
        <authorList>
            <person name="Baltrus D.A."/>
            <person name="Nishimura M.T."/>
            <person name="Romanchuk A."/>
            <person name="Chang J.H."/>
            <person name="Mukhtar M.S."/>
            <person name="Cherkis K."/>
            <person name="Roach J."/>
            <person name="Grant S.R."/>
            <person name="Jones C.D."/>
            <person name="Dangl J.L."/>
        </authorList>
    </citation>
    <scope>NUCLEOTIDE SEQUENCE [LARGE SCALE GENOMIC DNA]</scope>
    <source>
        <strain evidence="2 3">ES4326</strain>
    </source>
</reference>
<dbReference type="Proteomes" id="UP000003811">
    <property type="component" value="Chromosome"/>
</dbReference>
<keyword evidence="1" id="KW-0812">Transmembrane</keyword>
<gene>
    <name evidence="2" type="ORF">PMA4326_019405</name>
</gene>
<sequence length="138" mass="15327">MTKSLGKEVLMKYAGYDQGVVPKCRISPGNRVNMTEQYTLRGFFNADLRFIFSHAAQIGRFAHAGGGSTPLHPVPGRVFKRRKAQRRAVALLQCVLPALFIVIGRPVIVVGDQSLYSVFVRPPIRVKSKRIFLSADSL</sequence>
<evidence type="ECO:0000313" key="2">
    <source>
        <dbReference type="EMBL" id="QHE98542.1"/>
    </source>
</evidence>
<organism evidence="2 3">
    <name type="scientific">Pseudomonas syringae pv. maculicola str. ES4326</name>
    <dbReference type="NCBI Taxonomy" id="629265"/>
    <lineage>
        <taxon>Bacteria</taxon>
        <taxon>Pseudomonadati</taxon>
        <taxon>Pseudomonadota</taxon>
        <taxon>Gammaproteobacteria</taxon>
        <taxon>Pseudomonadales</taxon>
        <taxon>Pseudomonadaceae</taxon>
        <taxon>Pseudomonas</taxon>
    </lineage>
</organism>
<dbReference type="GeneID" id="64464348"/>
<accession>A0A8T8C4B4</accession>
<dbReference type="EMBL" id="CP047260">
    <property type="protein sequence ID" value="QHE98542.1"/>
    <property type="molecule type" value="Genomic_DNA"/>
</dbReference>
<evidence type="ECO:0000313" key="3">
    <source>
        <dbReference type="Proteomes" id="UP000003811"/>
    </source>
</evidence>
<protein>
    <submittedName>
        <fullName evidence="2">Uncharacterized protein</fullName>
    </submittedName>
</protein>
<evidence type="ECO:0000256" key="1">
    <source>
        <dbReference type="SAM" id="Phobius"/>
    </source>
</evidence>
<dbReference type="AlphaFoldDB" id="A0A8T8C4B4"/>
<keyword evidence="1" id="KW-1133">Transmembrane helix</keyword>
<name>A0A8T8C4B4_PSEYM</name>
<proteinExistence type="predicted"/>
<feature type="transmembrane region" description="Helical" evidence="1">
    <location>
        <begin position="88"/>
        <end position="108"/>
    </location>
</feature>
<dbReference type="RefSeq" id="WP_138936812.1">
    <property type="nucleotide sequence ID" value="NZ_CP047260.1"/>
</dbReference>
<keyword evidence="1" id="KW-0472">Membrane</keyword>